<name>A0A814FX20_9BILA</name>
<comment type="caution">
    <text evidence="4">The sequence shown here is derived from an EMBL/GenBank/DDBJ whole genome shotgun (WGS) entry which is preliminary data.</text>
</comment>
<proteinExistence type="predicted"/>
<keyword evidence="3" id="KW-0812">Transmembrane</keyword>
<dbReference type="InterPro" id="IPR020309">
    <property type="entry name" value="Smim-14"/>
</dbReference>
<keyword evidence="5" id="KW-1185">Reference proteome</keyword>
<reference evidence="4" key="1">
    <citation type="submission" date="2021-02" db="EMBL/GenBank/DDBJ databases">
        <authorList>
            <person name="Nowell W R."/>
        </authorList>
    </citation>
    <scope>NUCLEOTIDE SEQUENCE</scope>
</reference>
<keyword evidence="3" id="KW-1133">Transmembrane helix</keyword>
<dbReference type="Proteomes" id="UP000663870">
    <property type="component" value="Unassembled WGS sequence"/>
</dbReference>
<evidence type="ECO:0000256" key="3">
    <source>
        <dbReference type="SAM" id="Phobius"/>
    </source>
</evidence>
<sequence length="262" mass="29702">MTDNDSLMIISDDEQDIKKFDEDESRLYIDENIFDSMNNSSQQSTKSTNTGNAFELDLILIANINRYQTRSSQTILTSNTSLLIKQNRSTFCQAEYFSTITQETNTDHMNEEDEERILKKIHLYFSFFFLNKYFRIMDGAGGNPSGGGGGGGGFDPCECINILQMNHEHAMNRLTNLLRNAQTTCTDTECFTGPLPGQPNTDGGNTGISHMYLIIAIWLAIAFLLFIFRPRTLRNNREHPNKPNNQDPHHDNQDPPGPETFV</sequence>
<dbReference type="EMBL" id="CAJNOL010000293">
    <property type="protein sequence ID" value="CAF0988669.1"/>
    <property type="molecule type" value="Genomic_DNA"/>
</dbReference>
<protein>
    <recommendedName>
        <fullName evidence="1">Small integral membrane protein 14</fullName>
    </recommendedName>
</protein>
<organism evidence="4 5">
    <name type="scientific">Rotaria sordida</name>
    <dbReference type="NCBI Taxonomy" id="392033"/>
    <lineage>
        <taxon>Eukaryota</taxon>
        <taxon>Metazoa</taxon>
        <taxon>Spiralia</taxon>
        <taxon>Gnathifera</taxon>
        <taxon>Rotifera</taxon>
        <taxon>Eurotatoria</taxon>
        <taxon>Bdelloidea</taxon>
        <taxon>Philodinida</taxon>
        <taxon>Philodinidae</taxon>
        <taxon>Rotaria</taxon>
    </lineage>
</organism>
<dbReference type="AlphaFoldDB" id="A0A814FX20"/>
<dbReference type="PANTHER" id="PTHR31019">
    <property type="entry name" value="SMALL INTEGRAL MEMBRANE PROTEIN 14"/>
    <property type="match status" value="1"/>
</dbReference>
<gene>
    <name evidence="4" type="ORF">JXQ802_LOCUS13557</name>
</gene>
<evidence type="ECO:0000256" key="1">
    <source>
        <dbReference type="ARBA" id="ARBA00017902"/>
    </source>
</evidence>
<dbReference type="GO" id="GO:0005783">
    <property type="term" value="C:endoplasmic reticulum"/>
    <property type="evidence" value="ECO:0007669"/>
    <property type="project" value="TreeGrafter"/>
</dbReference>
<dbReference type="PANTHER" id="PTHR31019:SF1">
    <property type="entry name" value="SMALL INTEGRAL MEMBRANE PROTEIN 14"/>
    <property type="match status" value="1"/>
</dbReference>
<feature type="compositionally biased region" description="Basic and acidic residues" evidence="2">
    <location>
        <begin position="237"/>
        <end position="253"/>
    </location>
</feature>
<evidence type="ECO:0000313" key="4">
    <source>
        <dbReference type="EMBL" id="CAF0988669.1"/>
    </source>
</evidence>
<dbReference type="Pfam" id="PF11027">
    <property type="entry name" value="DUF2615"/>
    <property type="match status" value="1"/>
</dbReference>
<keyword evidence="3" id="KW-0472">Membrane</keyword>
<evidence type="ECO:0000256" key="2">
    <source>
        <dbReference type="SAM" id="MobiDB-lite"/>
    </source>
</evidence>
<feature type="region of interest" description="Disordered" evidence="2">
    <location>
        <begin position="237"/>
        <end position="262"/>
    </location>
</feature>
<accession>A0A814FX20</accession>
<feature type="transmembrane region" description="Helical" evidence="3">
    <location>
        <begin position="210"/>
        <end position="228"/>
    </location>
</feature>
<evidence type="ECO:0000313" key="5">
    <source>
        <dbReference type="Proteomes" id="UP000663870"/>
    </source>
</evidence>